<organism evidence="1">
    <name type="scientific">Siphoviridae sp. cte421</name>
    <dbReference type="NCBI Taxonomy" id="2826402"/>
    <lineage>
        <taxon>Viruses</taxon>
        <taxon>Duplodnaviria</taxon>
        <taxon>Heunggongvirae</taxon>
        <taxon>Uroviricota</taxon>
        <taxon>Caudoviricetes</taxon>
    </lineage>
</organism>
<proteinExistence type="predicted"/>
<accession>A0A8S5M9T7</accession>
<protein>
    <submittedName>
        <fullName evidence="1">Uncharacterized protein</fullName>
    </submittedName>
</protein>
<sequence length="194" mass="21137">MAEIAFIRLAEVINRKQDMRVVSVTVKPTIADCSGTIYFTDLMLQEGLALTGYTPHTEPFLKKLRVDGEVKAPVWFNGVVRGEETVILFNLGETSAGLDVHIYPKSDMDGASIGLAQGVGGQKVSFPNAVPAEADLALLASTRQCTKNGSPEKKEGFYQYSAAWDSKHKVTLPEGKTARVLFEMQEMQDGGEPI</sequence>
<dbReference type="EMBL" id="BK014854">
    <property type="protein sequence ID" value="DAD78936.1"/>
    <property type="molecule type" value="Genomic_DNA"/>
</dbReference>
<name>A0A8S5M9T7_9CAUD</name>
<reference evidence="1" key="1">
    <citation type="journal article" date="2021" name="Proc. Natl. Acad. Sci. U.S.A.">
        <title>A Catalog of Tens of Thousands of Viruses from Human Metagenomes Reveals Hidden Associations with Chronic Diseases.</title>
        <authorList>
            <person name="Tisza M.J."/>
            <person name="Buck C.B."/>
        </authorList>
    </citation>
    <scope>NUCLEOTIDE SEQUENCE</scope>
    <source>
        <strain evidence="1">Cte421</strain>
    </source>
</reference>
<evidence type="ECO:0000313" key="1">
    <source>
        <dbReference type="EMBL" id="DAD78936.1"/>
    </source>
</evidence>